<keyword evidence="8" id="KW-0961">Cell wall biogenesis/degradation</keyword>
<keyword evidence="4 9" id="KW-0378">Hydrolase</keyword>
<dbReference type="SUPFAM" id="SSF55166">
    <property type="entry name" value="Hedgehog/DD-peptidase"/>
    <property type="match status" value="1"/>
</dbReference>
<accession>A0ABU4SIZ7</accession>
<keyword evidence="3 9" id="KW-0479">Metal-binding</keyword>
<comment type="caution">
    <text evidence="10">The sequence shown here is derived from an EMBL/GenBank/DDBJ whole genome shotgun (WGS) entry which is preliminary data.</text>
</comment>
<evidence type="ECO:0000256" key="5">
    <source>
        <dbReference type="ARBA" id="ARBA00022833"/>
    </source>
</evidence>
<dbReference type="CDD" id="cd14843">
    <property type="entry name" value="D-Ala-D-Ala_dipeptidase_like"/>
    <property type="match status" value="1"/>
</dbReference>
<organism evidence="10 11">
    <name type="scientific">Xenorhabdus littoralis</name>
    <dbReference type="NCBI Taxonomy" id="2582835"/>
    <lineage>
        <taxon>Bacteria</taxon>
        <taxon>Pseudomonadati</taxon>
        <taxon>Pseudomonadota</taxon>
        <taxon>Gammaproteobacteria</taxon>
        <taxon>Enterobacterales</taxon>
        <taxon>Morganellaceae</taxon>
        <taxon>Xenorhabdus</taxon>
    </lineage>
</organism>
<evidence type="ECO:0000256" key="9">
    <source>
        <dbReference type="HAMAP-Rule" id="MF_01924"/>
    </source>
</evidence>
<keyword evidence="11" id="KW-1185">Reference proteome</keyword>
<evidence type="ECO:0000256" key="3">
    <source>
        <dbReference type="ARBA" id="ARBA00022723"/>
    </source>
</evidence>
<dbReference type="Proteomes" id="UP001271640">
    <property type="component" value="Unassembled WGS sequence"/>
</dbReference>
<name>A0ABU4SIZ7_9GAMM</name>
<dbReference type="InterPro" id="IPR000755">
    <property type="entry name" value="A_A_dipeptidase"/>
</dbReference>
<comment type="function">
    <text evidence="9">Catalyzes hydrolysis of the D-alanyl-D-alanine dipeptide.</text>
</comment>
<evidence type="ECO:0000256" key="8">
    <source>
        <dbReference type="ARBA" id="ARBA00023316"/>
    </source>
</evidence>
<dbReference type="PANTHER" id="PTHR43126">
    <property type="entry name" value="D-ALANYL-D-ALANINE DIPEPTIDASE"/>
    <property type="match status" value="1"/>
</dbReference>
<protein>
    <recommendedName>
        <fullName evidence="9">D-alanyl-D-alanine dipeptidase</fullName>
        <shortName evidence="9">D-Ala-D-Ala dipeptidase</shortName>
        <ecNumber evidence="9">3.4.13.22</ecNumber>
    </recommendedName>
</protein>
<keyword evidence="6 9" id="KW-0224">Dipeptidase</keyword>
<comment type="catalytic activity">
    <reaction evidence="1 9">
        <text>D-alanyl-D-alanine + H2O = 2 D-alanine</text>
        <dbReference type="Rhea" id="RHEA:20661"/>
        <dbReference type="ChEBI" id="CHEBI:15377"/>
        <dbReference type="ChEBI" id="CHEBI:57416"/>
        <dbReference type="ChEBI" id="CHEBI:57822"/>
        <dbReference type="EC" id="3.4.13.22"/>
    </reaction>
</comment>
<keyword evidence="2 9" id="KW-0645">Protease</keyword>
<dbReference type="HAMAP" id="MF_01924">
    <property type="entry name" value="A_A_dipeptidase"/>
    <property type="match status" value="1"/>
</dbReference>
<sequence>MKDDRHRCGENTVENIALEKNVLEKNVLEKNVEIYVESDFDWPKINKIPIYECHEPLELIVNTEKLKQKPVYFIAGINGSIEYCPVRKSVAEKLTIASQLLPPHLGILVLDGWRSRETQQALQEQTQAKIAAQYTELSPEEQQRLLQQFVAPAPVEANQVSPHLTGGSVDVTLFDIVSGNVLFLGTEFDEVSELSYTAALETAAEKNMPATLYRRLLYQAMTQVGFSNFPTEWWHYDYGNSLWAFYKNQTAIYGPIDGIKQYIK</sequence>
<feature type="binding site" evidence="9">
    <location>
        <position position="163"/>
    </location>
    <ligand>
        <name>Zn(2+)</name>
        <dbReference type="ChEBI" id="CHEBI:29105"/>
        <note>catalytic</note>
    </ligand>
</feature>
<proteinExistence type="inferred from homology"/>
<evidence type="ECO:0000313" key="10">
    <source>
        <dbReference type="EMBL" id="MDX7998588.1"/>
    </source>
</evidence>
<comment type="cofactor">
    <cofactor evidence="9">
        <name>Zn(2+)</name>
        <dbReference type="ChEBI" id="CHEBI:29105"/>
    </cofactor>
    <text evidence="9">Binds 1 zinc ion per subunit.</text>
</comment>
<keyword evidence="5 9" id="KW-0862">Zinc</keyword>
<dbReference type="Pfam" id="PF01427">
    <property type="entry name" value="Peptidase_M15"/>
    <property type="match status" value="1"/>
</dbReference>
<evidence type="ECO:0000313" key="11">
    <source>
        <dbReference type="Proteomes" id="UP001271640"/>
    </source>
</evidence>
<feature type="binding site" evidence="9">
    <location>
        <position position="170"/>
    </location>
    <ligand>
        <name>Zn(2+)</name>
        <dbReference type="ChEBI" id="CHEBI:29105"/>
        <note>catalytic</note>
    </ligand>
</feature>
<feature type="active site" description="Proton donor/acceptor" evidence="9">
    <location>
        <position position="232"/>
    </location>
</feature>
<evidence type="ECO:0000256" key="4">
    <source>
        <dbReference type="ARBA" id="ARBA00022801"/>
    </source>
</evidence>
<dbReference type="InterPro" id="IPR009045">
    <property type="entry name" value="Zn_M74/Hedgehog-like"/>
</dbReference>
<dbReference type="EMBL" id="VCDP01000016">
    <property type="protein sequence ID" value="MDX7998588.1"/>
    <property type="molecule type" value="Genomic_DNA"/>
</dbReference>
<evidence type="ECO:0000256" key="2">
    <source>
        <dbReference type="ARBA" id="ARBA00022670"/>
    </source>
</evidence>
<comment type="similarity">
    <text evidence="9">Belongs to the peptidase M15D family.</text>
</comment>
<reference evidence="11" key="1">
    <citation type="journal article" date="2024" name="Toxins">
        <title>Genome Sequence Analysis of Native Xenorhabdus Strains Isolated from Entomopathogenic Nematodes in Argentina.</title>
        <authorList>
            <person name="Palma L."/>
            <person name="Frizzo L."/>
            <person name="Kaiser S."/>
            <person name="Berry C."/>
            <person name="Caballero P."/>
            <person name="Bode H.B."/>
            <person name="Del Valle E.E."/>
        </authorList>
    </citation>
    <scope>NUCLEOTIDE SEQUENCE [LARGE SCALE GENOMIC DNA]</scope>
    <source>
        <strain evidence="11">Reich</strain>
    </source>
</reference>
<dbReference type="EC" id="3.4.13.22" evidence="9"/>
<feature type="site" description="Transition state stabilizer" evidence="9">
    <location>
        <position position="114"/>
    </location>
</feature>
<dbReference type="Gene3D" id="3.30.1380.10">
    <property type="match status" value="1"/>
</dbReference>
<evidence type="ECO:0000256" key="7">
    <source>
        <dbReference type="ARBA" id="ARBA00023049"/>
    </source>
</evidence>
<feature type="binding site" evidence="9">
    <location>
        <position position="235"/>
    </location>
    <ligand>
        <name>Zn(2+)</name>
        <dbReference type="ChEBI" id="CHEBI:29105"/>
        <note>catalytic</note>
    </ligand>
</feature>
<keyword evidence="7 9" id="KW-0482">Metalloprotease</keyword>
<evidence type="ECO:0000256" key="6">
    <source>
        <dbReference type="ARBA" id="ARBA00022997"/>
    </source>
</evidence>
<gene>
    <name evidence="9" type="primary">ddpX</name>
    <name evidence="10" type="ORF">FE394_05130</name>
</gene>
<evidence type="ECO:0000256" key="1">
    <source>
        <dbReference type="ARBA" id="ARBA00001362"/>
    </source>
</evidence>
<dbReference type="PANTHER" id="PTHR43126:SF2">
    <property type="entry name" value="D-ALANYL-D-ALANINE DIPEPTIDASE"/>
    <property type="match status" value="1"/>
</dbReference>